<evidence type="ECO:0008006" key="3">
    <source>
        <dbReference type="Google" id="ProtNLM"/>
    </source>
</evidence>
<keyword evidence="2" id="KW-1185">Reference proteome</keyword>
<sequence>MIVIKVNGVAIATPKSLQIDIADLDGESNRNARGELLRDRIAVKRKLNLEWGPLSVSECSKLLKAVSSVFFTVEFLDPQEGRFITKTMYVGDRSMPVQSYIKGVLKWQGLKMNFIEK</sequence>
<name>A0ABS7KVC6_CLOSR</name>
<evidence type="ECO:0000313" key="1">
    <source>
        <dbReference type="EMBL" id="MBY0754532.1"/>
    </source>
</evidence>
<gene>
    <name evidence="1" type="ORF">K5V21_03580</name>
</gene>
<reference evidence="1 2" key="1">
    <citation type="journal article" date="2021" name="Cell Host Microbe">
        <title>in vivo commensal control of Clostridioides difficile virulence.</title>
        <authorList>
            <person name="Girinathan B.P."/>
            <person name="Dibenedetto N."/>
            <person name="Worley J.N."/>
            <person name="Peltier J."/>
            <person name="Arrieta-Ortiz M.L."/>
            <person name="Rupa Christinal Immanuel S."/>
            <person name="Lavin R."/>
            <person name="Delaney M.L."/>
            <person name="Cummins C."/>
            <person name="Hoffmann M."/>
            <person name="Luo Y."/>
            <person name="Gonzalez-Escalona N."/>
            <person name="Allard M."/>
            <person name="Onderdonk A.B."/>
            <person name="Gerber G.K."/>
            <person name="Sonenshein A.L."/>
            <person name="Baliga N."/>
            <person name="Dupuy B."/>
            <person name="Bry L."/>
        </authorList>
    </citation>
    <scope>NUCLEOTIDE SEQUENCE [LARGE SCALE GENOMIC DNA]</scope>
    <source>
        <strain evidence="1 2">DSM 599</strain>
    </source>
</reference>
<dbReference type="InterPro" id="IPR046557">
    <property type="entry name" value="DUF6711"/>
</dbReference>
<comment type="caution">
    <text evidence="1">The sequence shown here is derived from an EMBL/GenBank/DDBJ whole genome shotgun (WGS) entry which is preliminary data.</text>
</comment>
<accession>A0ABS7KVC6</accession>
<organism evidence="1 2">
    <name type="scientific">Clostridium sardiniense</name>
    <name type="common">Clostridium absonum</name>
    <dbReference type="NCBI Taxonomy" id="29369"/>
    <lineage>
        <taxon>Bacteria</taxon>
        <taxon>Bacillati</taxon>
        <taxon>Bacillota</taxon>
        <taxon>Clostridia</taxon>
        <taxon>Eubacteriales</taxon>
        <taxon>Clostridiaceae</taxon>
        <taxon>Clostridium</taxon>
    </lineage>
</organism>
<protein>
    <recommendedName>
        <fullName evidence="3">Prophage protein</fullName>
    </recommendedName>
</protein>
<proteinExistence type="predicted"/>
<dbReference type="Proteomes" id="UP001299068">
    <property type="component" value="Unassembled WGS sequence"/>
</dbReference>
<dbReference type="EMBL" id="JAIKTU010000003">
    <property type="protein sequence ID" value="MBY0754532.1"/>
    <property type="molecule type" value="Genomic_DNA"/>
</dbReference>
<evidence type="ECO:0000313" key="2">
    <source>
        <dbReference type="Proteomes" id="UP001299068"/>
    </source>
</evidence>
<dbReference type="Pfam" id="PF20458">
    <property type="entry name" value="DUF6711"/>
    <property type="match status" value="1"/>
</dbReference>